<dbReference type="Proteomes" id="UP001291623">
    <property type="component" value="Unassembled WGS sequence"/>
</dbReference>
<dbReference type="PANTHER" id="PTHR43874">
    <property type="entry name" value="TWO-COMPONENT RESPONSE REGULATOR"/>
    <property type="match status" value="1"/>
</dbReference>
<dbReference type="InterPro" id="IPR011006">
    <property type="entry name" value="CheY-like_superfamily"/>
</dbReference>
<feature type="compositionally biased region" description="Polar residues" evidence="12">
    <location>
        <begin position="652"/>
        <end position="661"/>
    </location>
</feature>
<evidence type="ECO:0000256" key="2">
    <source>
        <dbReference type="ARBA" id="ARBA00006015"/>
    </source>
</evidence>
<gene>
    <name evidence="15" type="ORF">RND71_040372</name>
</gene>
<dbReference type="Gene3D" id="1.10.10.60">
    <property type="entry name" value="Homeodomain-like"/>
    <property type="match status" value="1"/>
</dbReference>
<dbReference type="Pfam" id="PF00072">
    <property type="entry name" value="Response_reg"/>
    <property type="match status" value="1"/>
</dbReference>
<dbReference type="InterPro" id="IPR006447">
    <property type="entry name" value="Myb_dom_plants"/>
</dbReference>
<dbReference type="NCBIfam" id="TIGR01557">
    <property type="entry name" value="myb_SHAQKYF"/>
    <property type="match status" value="1"/>
</dbReference>
<evidence type="ECO:0000256" key="1">
    <source>
        <dbReference type="ARBA" id="ARBA00004123"/>
    </source>
</evidence>
<dbReference type="FunFam" id="1.10.10.60:FF:000007">
    <property type="entry name" value="Two-component response regulator"/>
    <property type="match status" value="1"/>
</dbReference>
<dbReference type="PANTHER" id="PTHR43874:SF67">
    <property type="entry name" value="TWO-COMPONENT RESPONSE REGULATOR ARR2"/>
    <property type="match status" value="1"/>
</dbReference>
<comment type="caution">
    <text evidence="15">The sequence shown here is derived from an EMBL/GenBank/DDBJ whole genome shotgun (WGS) entry which is preliminary data.</text>
</comment>
<feature type="region of interest" description="Disordered" evidence="12">
    <location>
        <begin position="615"/>
        <end position="639"/>
    </location>
</feature>
<evidence type="ECO:0000259" key="14">
    <source>
        <dbReference type="PROSITE" id="PS51294"/>
    </source>
</evidence>
<feature type="compositionally biased region" description="Polar residues" evidence="12">
    <location>
        <begin position="615"/>
        <end position="626"/>
    </location>
</feature>
<dbReference type="GO" id="GO:0005634">
    <property type="term" value="C:nucleus"/>
    <property type="evidence" value="ECO:0007669"/>
    <property type="project" value="UniProtKB-SubCell"/>
</dbReference>
<comment type="similarity">
    <text evidence="2">Belongs to the ARR family. Type-B subfamily.</text>
</comment>
<feature type="compositionally biased region" description="Polar residues" evidence="12">
    <location>
        <begin position="251"/>
        <end position="261"/>
    </location>
</feature>
<dbReference type="PROSITE" id="PS50110">
    <property type="entry name" value="RESPONSE_REGULATORY"/>
    <property type="match status" value="1"/>
</dbReference>
<dbReference type="SUPFAM" id="SSF52172">
    <property type="entry name" value="CheY-like"/>
    <property type="match status" value="2"/>
</dbReference>
<dbReference type="Pfam" id="PF00249">
    <property type="entry name" value="Myb_DNA-binding"/>
    <property type="match status" value="1"/>
</dbReference>
<evidence type="ECO:0000256" key="11">
    <source>
        <dbReference type="PROSITE-ProRule" id="PRU00169"/>
    </source>
</evidence>
<dbReference type="Gene3D" id="3.40.50.2300">
    <property type="match status" value="1"/>
</dbReference>
<name>A0AAE1QSR2_9SOLA</name>
<feature type="domain" description="Response regulatory" evidence="13">
    <location>
        <begin position="33"/>
        <end position="218"/>
    </location>
</feature>
<dbReference type="InterPro" id="IPR017930">
    <property type="entry name" value="Myb_dom"/>
</dbReference>
<dbReference type="CDD" id="cd17584">
    <property type="entry name" value="REC_typeB_ARR-like"/>
    <property type="match status" value="1"/>
</dbReference>
<keyword evidence="10" id="KW-0539">Nucleus</keyword>
<dbReference type="SUPFAM" id="SSF46689">
    <property type="entry name" value="Homeodomain-like"/>
    <property type="match status" value="1"/>
</dbReference>
<dbReference type="GO" id="GO:0000976">
    <property type="term" value="F:transcription cis-regulatory region binding"/>
    <property type="evidence" value="ECO:0007669"/>
    <property type="project" value="UniProtKB-ARBA"/>
</dbReference>
<evidence type="ECO:0000256" key="12">
    <source>
        <dbReference type="SAM" id="MobiDB-lite"/>
    </source>
</evidence>
<evidence type="ECO:0000256" key="6">
    <source>
        <dbReference type="ARBA" id="ARBA00023015"/>
    </source>
</evidence>
<evidence type="ECO:0000313" key="16">
    <source>
        <dbReference type="Proteomes" id="UP001291623"/>
    </source>
</evidence>
<keyword evidence="6" id="KW-0805">Transcription regulation</keyword>
<keyword evidence="8" id="KW-0010">Activator</keyword>
<dbReference type="GO" id="GO:0000160">
    <property type="term" value="P:phosphorelay signal transduction system"/>
    <property type="evidence" value="ECO:0007669"/>
    <property type="project" value="UniProtKB-KW"/>
</dbReference>
<dbReference type="GO" id="GO:0010597">
    <property type="term" value="P:green leaf volatile biosynthetic process"/>
    <property type="evidence" value="ECO:0007669"/>
    <property type="project" value="UniProtKB-ARBA"/>
</dbReference>
<comment type="subcellular location">
    <subcellularLocation>
        <location evidence="1">Nucleus</location>
    </subcellularLocation>
</comment>
<dbReference type="InterPro" id="IPR001005">
    <property type="entry name" value="SANT/Myb"/>
</dbReference>
<dbReference type="InterPro" id="IPR009057">
    <property type="entry name" value="Homeodomain-like_sf"/>
</dbReference>
<feature type="domain" description="HTH myb-type" evidence="14">
    <location>
        <begin position="283"/>
        <end position="340"/>
    </location>
</feature>
<feature type="modified residue" description="4-aspartylphosphate" evidence="11">
    <location>
        <position position="154"/>
    </location>
</feature>
<dbReference type="InterPro" id="IPR001789">
    <property type="entry name" value="Sig_transdc_resp-reg_receiver"/>
</dbReference>
<feature type="compositionally biased region" description="Basic and acidic residues" evidence="12">
    <location>
        <begin position="238"/>
        <end position="247"/>
    </location>
</feature>
<dbReference type="GO" id="GO:0009736">
    <property type="term" value="P:cytokinin-activated signaling pathway"/>
    <property type="evidence" value="ECO:0007669"/>
    <property type="project" value="UniProtKB-KW"/>
</dbReference>
<dbReference type="GO" id="GO:0003700">
    <property type="term" value="F:DNA-binding transcription factor activity"/>
    <property type="evidence" value="ECO:0007669"/>
    <property type="project" value="InterPro"/>
</dbReference>
<proteinExistence type="inferred from homology"/>
<evidence type="ECO:0000256" key="9">
    <source>
        <dbReference type="ARBA" id="ARBA00023163"/>
    </source>
</evidence>
<keyword evidence="16" id="KW-1185">Reference proteome</keyword>
<evidence type="ECO:0000256" key="7">
    <source>
        <dbReference type="ARBA" id="ARBA00023125"/>
    </source>
</evidence>
<accession>A0AAE1QSR2</accession>
<evidence type="ECO:0000256" key="4">
    <source>
        <dbReference type="ARBA" id="ARBA00022864"/>
    </source>
</evidence>
<feature type="region of interest" description="Disordered" evidence="12">
    <location>
        <begin position="225"/>
        <end position="280"/>
    </location>
</feature>
<organism evidence="15 16">
    <name type="scientific">Anisodus tanguticus</name>
    <dbReference type="NCBI Taxonomy" id="243964"/>
    <lineage>
        <taxon>Eukaryota</taxon>
        <taxon>Viridiplantae</taxon>
        <taxon>Streptophyta</taxon>
        <taxon>Embryophyta</taxon>
        <taxon>Tracheophyta</taxon>
        <taxon>Spermatophyta</taxon>
        <taxon>Magnoliopsida</taxon>
        <taxon>eudicotyledons</taxon>
        <taxon>Gunneridae</taxon>
        <taxon>Pentapetalae</taxon>
        <taxon>asterids</taxon>
        <taxon>lamiids</taxon>
        <taxon>Solanales</taxon>
        <taxon>Solanaceae</taxon>
        <taxon>Solanoideae</taxon>
        <taxon>Hyoscyameae</taxon>
        <taxon>Anisodus</taxon>
    </lineage>
</organism>
<keyword evidence="7" id="KW-0238">DNA-binding</keyword>
<keyword evidence="3 11" id="KW-0597">Phosphoprotein</keyword>
<evidence type="ECO:0000256" key="8">
    <source>
        <dbReference type="ARBA" id="ARBA00023159"/>
    </source>
</evidence>
<evidence type="ECO:0000256" key="10">
    <source>
        <dbReference type="ARBA" id="ARBA00023242"/>
    </source>
</evidence>
<dbReference type="SMART" id="SM00448">
    <property type="entry name" value="REC"/>
    <property type="match status" value="1"/>
</dbReference>
<sequence length="749" mass="82916">MNIGSGSLVGVPSSASSWKSGDVVSDQFPVGLRVLVVDDDPTCLRILEKMLRNCHYEDLVFMSYAGREVILDLCLDVIIVRFKVHLSVISKKQPPRYTLPFPEPTLWDFTGYVGVVVAINFCLLYVPVTKCNRAEIALSLLRENKNGFDIVISDVHMPDMDGFKLLEHIGLEMDLPVIMMSADDSKDVVMRGVTHGAYDYLIKPVRIEALKNIWQHVVRKKKHDWKDNNFDQSGSMEEGDRQQKLSEDVDYSSSANEGNWKNSKKRKEEEDEADERDDTSTLKKPRVVWSVELHQQFVQAVHQLGIDKAVPKKILELMNVPGLTRENVASHLQKYRLYLRRLSGVSQHQNELNNSFMGCPDATFGTISSLNGLDLQAIAVAGQIPAQSLATLQAAALGRSATKSAISMPLGDQRNLFSFENSKLRFPEGQQQLNNSNKQIDLLHGIPTNMEPKQLASLHHPSQSFVGMNMQVNSTAQHNNSLLMRMSQPQPRAQMLNGANNGSQVSRLPLSMQQSLSSEGIPGAVLAQSGIVDNVRGTVYNPVVAQASSMVDFSVNQSKELQSYHFSLGSNSSGMSTLTNRRMLHEVVNSDMKGSKGFPSNYDIFNELHQPKSQNWGLQNVGSTFDASHHPSIQGTQGVSSQLLLQQGISSTHNSGQNRNDPSGKPMYSNGEESGHSNPMGGPQLNSVGRNMLAVKAERFPDADYQSTFFPEQFGQDDLMSTFLKQQGSVGPVETEFGFDGYTLDNLPV</sequence>
<dbReference type="InterPro" id="IPR045279">
    <property type="entry name" value="ARR-like"/>
</dbReference>
<dbReference type="PROSITE" id="PS51294">
    <property type="entry name" value="HTH_MYB"/>
    <property type="match status" value="1"/>
</dbReference>
<feature type="region of interest" description="Disordered" evidence="12">
    <location>
        <begin position="1"/>
        <end position="21"/>
    </location>
</feature>
<keyword evidence="4" id="KW-0932">Cytokinin signaling pathway</keyword>
<reference evidence="15" key="1">
    <citation type="submission" date="2023-12" db="EMBL/GenBank/DDBJ databases">
        <title>Genome assembly of Anisodus tanguticus.</title>
        <authorList>
            <person name="Wang Y.-J."/>
        </authorList>
    </citation>
    <scope>NUCLEOTIDE SEQUENCE</scope>
    <source>
        <strain evidence="15">KB-2021</strain>
        <tissue evidence="15">Leaf</tissue>
    </source>
</reference>
<evidence type="ECO:0000313" key="15">
    <source>
        <dbReference type="EMBL" id="KAK4338910.1"/>
    </source>
</evidence>
<evidence type="ECO:0000256" key="3">
    <source>
        <dbReference type="ARBA" id="ARBA00022553"/>
    </source>
</evidence>
<dbReference type="EMBL" id="JAVYJV010000023">
    <property type="protein sequence ID" value="KAK4338910.1"/>
    <property type="molecule type" value="Genomic_DNA"/>
</dbReference>
<evidence type="ECO:0000259" key="13">
    <source>
        <dbReference type="PROSITE" id="PS50110"/>
    </source>
</evidence>
<dbReference type="AlphaFoldDB" id="A0AAE1QSR2"/>
<feature type="region of interest" description="Disordered" evidence="12">
    <location>
        <begin position="651"/>
        <end position="687"/>
    </location>
</feature>
<dbReference type="PIRSF" id="PIRSF036392">
    <property type="entry name" value="RR_ARR_type-B"/>
    <property type="match status" value="1"/>
</dbReference>
<evidence type="ECO:0000256" key="5">
    <source>
        <dbReference type="ARBA" id="ARBA00023012"/>
    </source>
</evidence>
<protein>
    <recommendedName>
        <fullName evidence="17">Two-component response regulator</fullName>
    </recommendedName>
</protein>
<dbReference type="InterPro" id="IPR017053">
    <property type="entry name" value="Response_reg_B-typ_pln"/>
</dbReference>
<keyword evidence="9" id="KW-0804">Transcription</keyword>
<evidence type="ECO:0008006" key="17">
    <source>
        <dbReference type="Google" id="ProtNLM"/>
    </source>
</evidence>
<keyword evidence="5" id="KW-0902">Two-component regulatory system</keyword>